<reference evidence="1 2" key="1">
    <citation type="submission" date="2023-01" db="EMBL/GenBank/DDBJ databases">
        <title>Psychrosphaera sp. nov., isolated from marine algae.</title>
        <authorList>
            <person name="Bayburt H."/>
            <person name="Choi B.J."/>
            <person name="Kim J.M."/>
            <person name="Choi D.G."/>
            <person name="Jeon C.O."/>
        </authorList>
    </citation>
    <scope>NUCLEOTIDE SEQUENCE [LARGE SCALE GENOMIC DNA]</scope>
    <source>
        <strain evidence="1 2">G1-22</strain>
    </source>
</reference>
<organism evidence="1 2">
    <name type="scientific">Psychrosphaera algicola</name>
    <dbReference type="NCBI Taxonomy" id="3023714"/>
    <lineage>
        <taxon>Bacteria</taxon>
        <taxon>Pseudomonadati</taxon>
        <taxon>Pseudomonadota</taxon>
        <taxon>Gammaproteobacteria</taxon>
        <taxon>Alteromonadales</taxon>
        <taxon>Pseudoalteromonadaceae</taxon>
        <taxon>Psychrosphaera</taxon>
    </lineage>
</organism>
<dbReference type="EMBL" id="JAQOMS010000002">
    <property type="protein sequence ID" value="MDC2890544.1"/>
    <property type="molecule type" value="Genomic_DNA"/>
</dbReference>
<dbReference type="RefSeq" id="WP_272181715.1">
    <property type="nucleotide sequence ID" value="NZ_JAQOMS010000002.1"/>
</dbReference>
<accession>A0ABT5FH83</accession>
<protein>
    <submittedName>
        <fullName evidence="1">Uncharacterized protein</fullName>
    </submittedName>
</protein>
<proteinExistence type="predicted"/>
<dbReference type="Proteomes" id="UP001528411">
    <property type="component" value="Unassembled WGS sequence"/>
</dbReference>
<keyword evidence="2" id="KW-1185">Reference proteome</keyword>
<gene>
    <name evidence="1" type="ORF">PN838_19585</name>
</gene>
<comment type="caution">
    <text evidence="1">The sequence shown here is derived from an EMBL/GenBank/DDBJ whole genome shotgun (WGS) entry which is preliminary data.</text>
</comment>
<name>A0ABT5FH83_9GAMM</name>
<evidence type="ECO:0000313" key="1">
    <source>
        <dbReference type="EMBL" id="MDC2890544.1"/>
    </source>
</evidence>
<dbReference type="SUPFAM" id="SSF56935">
    <property type="entry name" value="Porins"/>
    <property type="match status" value="1"/>
</dbReference>
<sequence>MQYADLIEIANITGFSFELQSFNWMVSTKFSRGHFDENPIGTMELINGLKTLEPYWPDVERFATQFELKDAVADYVSIGGRYDLDNLTFYGELAEVSSQERAIADLSSGYFSATYRIDNFQIFTSLGFTNSGRYSFSEDGDTGLQLKSLPAQAFYQLSLLREGTESVANYYASSQRTVSIGGRWDISDSMALKLQLDRTDVDQGGDTLWLNNPDKSLDKDHIVHALFLNLSFIF</sequence>
<evidence type="ECO:0000313" key="2">
    <source>
        <dbReference type="Proteomes" id="UP001528411"/>
    </source>
</evidence>